<protein>
    <submittedName>
        <fullName evidence="1">FAD binding domain protein</fullName>
    </submittedName>
</protein>
<dbReference type="Proteomes" id="UP000805649">
    <property type="component" value="Unassembled WGS sequence"/>
</dbReference>
<reference evidence="1 2" key="1">
    <citation type="journal article" date="2020" name="Phytopathology">
        <title>Genome Sequence Resources of Colletotrichum truncatum, C. plurivorum, C. musicola, and C. sojae: Four Species Pathogenic to Soybean (Glycine max).</title>
        <authorList>
            <person name="Rogerio F."/>
            <person name="Boufleur T.R."/>
            <person name="Ciampi-Guillardi M."/>
            <person name="Sukno S.A."/>
            <person name="Thon M.R."/>
            <person name="Massola Junior N.S."/>
            <person name="Baroncelli R."/>
        </authorList>
    </citation>
    <scope>NUCLEOTIDE SEQUENCE [LARGE SCALE GENOMIC DNA]</scope>
    <source>
        <strain evidence="1 2">CMES1059</strain>
    </source>
</reference>
<keyword evidence="2" id="KW-1185">Reference proteome</keyword>
<dbReference type="EMBL" id="VUJX02000010">
    <property type="protein sequence ID" value="KAL0931466.1"/>
    <property type="molecule type" value="Genomic_DNA"/>
</dbReference>
<evidence type="ECO:0000313" key="1">
    <source>
        <dbReference type="EMBL" id="KAL0931466.1"/>
    </source>
</evidence>
<proteinExistence type="predicted"/>
<evidence type="ECO:0000313" key="2">
    <source>
        <dbReference type="Proteomes" id="UP000805649"/>
    </source>
</evidence>
<organism evidence="1 2">
    <name type="scientific">Colletotrichum truncatum</name>
    <name type="common">Anthracnose fungus</name>
    <name type="synonym">Colletotrichum capsici</name>
    <dbReference type="NCBI Taxonomy" id="5467"/>
    <lineage>
        <taxon>Eukaryota</taxon>
        <taxon>Fungi</taxon>
        <taxon>Dikarya</taxon>
        <taxon>Ascomycota</taxon>
        <taxon>Pezizomycotina</taxon>
        <taxon>Sordariomycetes</taxon>
        <taxon>Hypocreomycetidae</taxon>
        <taxon>Glomerellales</taxon>
        <taxon>Glomerellaceae</taxon>
        <taxon>Colletotrichum</taxon>
        <taxon>Colletotrichum truncatum species complex</taxon>
    </lineage>
</organism>
<gene>
    <name evidence="1" type="ORF">CTRU02_214201</name>
</gene>
<accession>A0ACC3YHX1</accession>
<comment type="caution">
    <text evidence="1">The sequence shown here is derived from an EMBL/GenBank/DDBJ whole genome shotgun (WGS) entry which is preliminary data.</text>
</comment>
<sequence>MGSVPNVFSNTESIKRQPSSGLSILIVGGGIAGLSFAIEGHRKGHDVRIIDRRPHFDDYGDIIGIGDSVLHSMKQWPGFLEACYKTPFPREYSAYKFDDTLIGKLGEGLGMSRSEFHRLLHQYVQHIGIPIRYGARAVDYFETETEAGVELESGERITADIAVAADGIGSRSWRLIAGTKEQPISSGFALFRSTYPVKLALENPLIAEAIGGIDCVSRLYFGPGSHIVLGITSKDMIWMLTHKDDGTAEEDWAKPANPLDALPYVEGWAPWLQEVIKMTPKDGVVDFKLMWRNPRERWVSPKARVVQIGDSAHTFLPTSASGATMAIEDSLSLAALLHKSGKENAPLALRIQNKLRFERVTCTQKMGFKNRENFHNTDWDAAAKKPSSILKQVDRWVSEHNPEQYAYDMYDECAAHILDGKVFQNTNTPPGHTFKPWTVSELLAYAERGERIVDDGDWS</sequence>
<name>A0ACC3YHX1_COLTU</name>